<evidence type="ECO:0000256" key="13">
    <source>
        <dbReference type="PROSITE-ProRule" id="PRU00059"/>
    </source>
</evidence>
<dbReference type="PANTHER" id="PTHR46093:SF16">
    <property type="entry name" value="MULTIPLE EGF-LIKE-DOMAINS 8"/>
    <property type="match status" value="1"/>
</dbReference>
<evidence type="ECO:0000256" key="10">
    <source>
        <dbReference type="ARBA" id="ARBA00023157"/>
    </source>
</evidence>
<feature type="disulfide bond" evidence="14">
    <location>
        <begin position="201"/>
        <end position="210"/>
    </location>
</feature>
<evidence type="ECO:0000256" key="8">
    <source>
        <dbReference type="ARBA" id="ARBA00022989"/>
    </source>
</evidence>
<dbReference type="Pfam" id="PF00053">
    <property type="entry name" value="EGF_laminin"/>
    <property type="match status" value="2"/>
</dbReference>
<dbReference type="GO" id="GO:0005509">
    <property type="term" value="F:calcium ion binding"/>
    <property type="evidence" value="ECO:0007669"/>
    <property type="project" value="InterPro"/>
</dbReference>
<keyword evidence="5 18" id="KW-0732">Signal</keyword>
<dbReference type="Pfam" id="PF12947">
    <property type="entry name" value="EGF_3"/>
    <property type="match status" value="1"/>
</dbReference>
<dbReference type="FunFam" id="2.10.25.10:FF:000191">
    <property type="entry name" value="Multiple epidermal growth factor-like domains 8"/>
    <property type="match status" value="1"/>
</dbReference>
<dbReference type="Ensembl" id="ENSPCET00000012966.1">
    <property type="protein sequence ID" value="ENSPCEP00000012524.1"/>
    <property type="gene ID" value="ENSPCEG00000009955.1"/>
</dbReference>
<keyword evidence="23" id="KW-1185">Reference proteome</keyword>
<dbReference type="Pfam" id="PF01437">
    <property type="entry name" value="PSI"/>
    <property type="match status" value="1"/>
</dbReference>
<feature type="region of interest" description="Disordered" evidence="16">
    <location>
        <begin position="2784"/>
        <end position="2807"/>
    </location>
</feature>
<evidence type="ECO:0000256" key="3">
    <source>
        <dbReference type="ARBA" id="ARBA00022536"/>
    </source>
</evidence>
<dbReference type="SMART" id="SM00181">
    <property type="entry name" value="EGF"/>
    <property type="match status" value="14"/>
</dbReference>
<dbReference type="InterPro" id="IPR056863">
    <property type="entry name" value="LMN_ATRN_NET-like_EGF"/>
</dbReference>
<feature type="chain" id="PRO_5034675964" evidence="18">
    <location>
        <begin position="36"/>
        <end position="2807"/>
    </location>
</feature>
<dbReference type="Gene3D" id="2.10.25.10">
    <property type="entry name" value="Laminin"/>
    <property type="match status" value="6"/>
</dbReference>
<dbReference type="CDD" id="cd00054">
    <property type="entry name" value="EGF_CA"/>
    <property type="match status" value="2"/>
</dbReference>
<keyword evidence="9 17" id="KW-0472">Membrane</keyword>
<dbReference type="SUPFAM" id="SSF49854">
    <property type="entry name" value="Spermadhesin, CUB domain"/>
    <property type="match status" value="1"/>
</dbReference>
<dbReference type="Gene3D" id="2.170.300.10">
    <property type="entry name" value="Tie2 ligand-binding domain superfamily"/>
    <property type="match status" value="1"/>
</dbReference>
<dbReference type="InterPro" id="IPR056737">
    <property type="entry name" value="Beta-prop_ATRN-MKLN-like"/>
</dbReference>
<evidence type="ECO:0000256" key="9">
    <source>
        <dbReference type="ARBA" id="ARBA00023136"/>
    </source>
</evidence>
<dbReference type="InterPro" id="IPR002049">
    <property type="entry name" value="LE_dom"/>
</dbReference>
<dbReference type="SMART" id="SM00180">
    <property type="entry name" value="EGF_Lam"/>
    <property type="match status" value="4"/>
</dbReference>
<dbReference type="SUPFAM" id="SSF57196">
    <property type="entry name" value="EGF/Laminin"/>
    <property type="match status" value="3"/>
</dbReference>
<dbReference type="CDD" id="cd00055">
    <property type="entry name" value="EGF_Lam"/>
    <property type="match status" value="2"/>
</dbReference>
<evidence type="ECO:0000313" key="22">
    <source>
        <dbReference type="Ensembl" id="ENSPCEP00000012524.1"/>
    </source>
</evidence>
<keyword evidence="11" id="KW-0325">Glycoprotein</keyword>
<accession>A0A8C8RZY6</accession>
<dbReference type="FunFam" id="2.10.25.10:FF:000202">
    <property type="entry name" value="Multiple epidermal growth factor-like domains 8"/>
    <property type="match status" value="1"/>
</dbReference>
<dbReference type="SMART" id="SM00612">
    <property type="entry name" value="Kelch"/>
    <property type="match status" value="5"/>
</dbReference>
<keyword evidence="2" id="KW-0880">Kelch repeat</keyword>
<feature type="domain" description="EGF-like" evidence="20">
    <location>
        <begin position="2166"/>
        <end position="2204"/>
    </location>
</feature>
<dbReference type="InterPro" id="IPR000859">
    <property type="entry name" value="CUB_dom"/>
</dbReference>
<dbReference type="FunFam" id="2.120.10.80:FF:000030">
    <property type="entry name" value="Multiple epidermal growth factor-like domains 8"/>
    <property type="match status" value="1"/>
</dbReference>
<dbReference type="FunFam" id="2.10.25.10:FF:000214">
    <property type="entry name" value="Multiple epidermal growth factor-like domains 8"/>
    <property type="match status" value="1"/>
</dbReference>
<evidence type="ECO:0000256" key="16">
    <source>
        <dbReference type="SAM" id="MobiDB-lite"/>
    </source>
</evidence>
<keyword evidence="4 17" id="KW-0812">Transmembrane</keyword>
<feature type="domain" description="Laminin EGF-like" evidence="21">
    <location>
        <begin position="1250"/>
        <end position="1300"/>
    </location>
</feature>
<dbReference type="CDD" id="cd00041">
    <property type="entry name" value="CUB"/>
    <property type="match status" value="1"/>
</dbReference>
<feature type="disulfide bond" evidence="13">
    <location>
        <begin position="38"/>
        <end position="65"/>
    </location>
</feature>
<dbReference type="InterPro" id="IPR035914">
    <property type="entry name" value="Sperma_CUB_dom_sf"/>
</dbReference>
<dbReference type="GO" id="GO:0016020">
    <property type="term" value="C:membrane"/>
    <property type="evidence" value="ECO:0007669"/>
    <property type="project" value="UniProtKB-SubCell"/>
</dbReference>
<feature type="domain" description="CUB" evidence="19">
    <location>
        <begin position="1302"/>
        <end position="1435"/>
    </location>
</feature>
<dbReference type="InterPro" id="IPR000742">
    <property type="entry name" value="EGF"/>
</dbReference>
<evidence type="ECO:0000256" key="15">
    <source>
        <dbReference type="PROSITE-ProRule" id="PRU00460"/>
    </source>
</evidence>
<feature type="transmembrane region" description="Helical" evidence="17">
    <location>
        <begin position="2612"/>
        <end position="2634"/>
    </location>
</feature>
<protein>
    <submittedName>
        <fullName evidence="22">Multiple EGF like domains 8</fullName>
    </submittedName>
</protein>
<dbReference type="InterPro" id="IPR018097">
    <property type="entry name" value="EGF_Ca-bd_CS"/>
</dbReference>
<keyword evidence="12 15" id="KW-0424">Laminin EGF-like domain</keyword>
<evidence type="ECO:0000256" key="4">
    <source>
        <dbReference type="ARBA" id="ARBA00022692"/>
    </source>
</evidence>
<dbReference type="InterPro" id="IPR000152">
    <property type="entry name" value="EGF-type_Asp/Asn_hydroxyl_site"/>
</dbReference>
<dbReference type="Gene3D" id="2.60.120.290">
    <property type="entry name" value="Spermadhesin, CUB domain"/>
    <property type="match status" value="1"/>
</dbReference>
<feature type="domain" description="EGF-like" evidence="20">
    <location>
        <begin position="178"/>
        <end position="211"/>
    </location>
</feature>
<evidence type="ECO:0000256" key="1">
    <source>
        <dbReference type="ARBA" id="ARBA00004479"/>
    </source>
</evidence>
<dbReference type="PROSITE" id="PS50026">
    <property type="entry name" value="EGF_3"/>
    <property type="match status" value="3"/>
</dbReference>
<dbReference type="InterPro" id="IPR015915">
    <property type="entry name" value="Kelch-typ_b-propeller"/>
</dbReference>
<feature type="domain" description="CUB" evidence="19">
    <location>
        <begin position="38"/>
        <end position="148"/>
    </location>
</feature>
<feature type="signal peptide" evidence="18">
    <location>
        <begin position="1"/>
        <end position="35"/>
    </location>
</feature>
<dbReference type="SUPFAM" id="SSF117281">
    <property type="entry name" value="Kelch motif"/>
    <property type="match status" value="2"/>
</dbReference>
<dbReference type="Pfam" id="PF00431">
    <property type="entry name" value="CUB"/>
    <property type="match status" value="1"/>
</dbReference>
<feature type="disulfide bond" evidence="15">
    <location>
        <begin position="1284"/>
        <end position="1298"/>
    </location>
</feature>
<dbReference type="GO" id="GO:0048513">
    <property type="term" value="P:animal organ development"/>
    <property type="evidence" value="ECO:0007669"/>
    <property type="project" value="UniProtKB-ARBA"/>
</dbReference>
<feature type="domain" description="EGF-like" evidence="20">
    <location>
        <begin position="1114"/>
        <end position="1155"/>
    </location>
</feature>
<dbReference type="InterPro" id="IPR024731">
    <property type="entry name" value="NELL2-like_EGF"/>
</dbReference>
<evidence type="ECO:0000256" key="12">
    <source>
        <dbReference type="ARBA" id="ARBA00023292"/>
    </source>
</evidence>
<keyword evidence="10 14" id="KW-1015">Disulfide bond</keyword>
<evidence type="ECO:0000256" key="6">
    <source>
        <dbReference type="ARBA" id="ARBA00022737"/>
    </source>
</evidence>
<dbReference type="Pfam" id="PF23106">
    <property type="entry name" value="EGF_Teneurin"/>
    <property type="match status" value="1"/>
</dbReference>
<dbReference type="PROSITE" id="PS00022">
    <property type="entry name" value="EGF_1"/>
    <property type="match status" value="3"/>
</dbReference>
<keyword evidence="3 14" id="KW-0245">EGF-like domain</keyword>
<evidence type="ECO:0000256" key="18">
    <source>
        <dbReference type="SAM" id="SignalP"/>
    </source>
</evidence>
<sequence length="2807" mass="302940">MTLVMEGALPPSSPFGPSLLLGLTLVLCGAHWAGAGDCKGQRQVLRGSEGFVSDGPGNYSVNGNCEWLIEAPSSQHRVLLTFLFMDTECTYDYLFVYDGNSPRAPLLASLSGSTLPPPLEATSGKMLLHLFSDANYNLLGFNASYRVSLCPRGCSGHGACDPHGTCQCQPGWGGQECTVPHCSSYCLGHGTCDQESDRCQCQPGFVGEACDLALGENQGAGRWYNVSADDPHFQARTAAAGAVLPPTGALYIFGGLDLNTALGDLVSYNFTTNLWQRWVLSPSPSARHSHVAVAWQGCLVVCGGELANGSLASDVWMYLPHEGRWLELGLANSTGSPPPGLASHAAAVVDTWLYVFGGRTAVDVFSSQMFRFHLETWHWERVVPAGGKAPAAAGHSMVFHPPSRALLVYGGHRPSTARFSVRVNSTDLFHVDLRHWSLLRGRDPQDGPCERVFHSASLVGDYMVVYGGNVHIHYHEEKCYEDNVFFYHLGCHQWVSGKALAQHLPHEGPERRAGGRYSHVAAVLKENVLLVAGGFSGTPRGDLVAYKVPTFVFQVPAQNYHLDYCSMYTESSTCSKDPACAWCTDACQSSAPHSNCPSTGCLGLARLLVDCESCLVFGGPGPPLPHTPGPFGWCVQNETCMPLAEQSRCHVGQISGTYGWWGPRPVFITALENCQHQNFLPGLHLLTFQQPRNDSQPDKVSIVRSTTITLSPSTETDVSLVYKGFIYPLLAGSAPAPRVSVWARVQRLHVVAKLGRAPNSPELVSGSGCRKRNGGRAGLWGAVWGQGRAGGCWLCSPALTPAPWQEEVGRWAVQQEKETRPLQRSGAQSLFPSPERGNKYAVQVEGHLNGSANGQPSELALIWDRTGVPGGSEISYFFLEPFRSEHCSSYPSCLACLADQGCGWCPLSASCHGRLEGPGGRGLCAGGSVRLILSPSNCFLCEEYRDCHSCSADPFCEWQVNSNKKGDLLCSRRGRQLHAIRAPNDCPALCHQRSTCAECLSNSSQCAWCQSTHSCFFFAAYLAKYPYGDCRGWYDSVHSVPQCLECARFNTCRDCLQHFECGWCGNSDNPTLGRCLHGDFSGVGGFANCSLALWETHRLPPSQPAQWSYEQCPDVDECRLAMAHCHPVASCHNTPEAYECRCPRGYAGDGVTHCNQTCYEECGHGRCSGPPDYVCVCDLGWTSEPEAGANSSVGGPRCSVDCGCHFHSPCQAGGPGVCDECQNWTYGERCHLCRPGSFGDATSPAGCRECDCNGHGLPELGYCHGATGACYCAPPTEGPHCEHCTSGYYGDPRNSGTCYRACEGRSLLANLSASGSLGSQRAGGASGDLAYCLWVLSASPGLEPCPPGQPCPTISLSLQTDLRTPCMHIYVYAFDGLPAFLGRGELLADRTLVGAFCGQGRTQPLTLEAVSGLLVLYYEANSSEASGFNATYAVHRCQPGCRPTQECQDGRCVCRGGYAGPHCQLRLCPRNCSAHAGQGICNGSLGLCVCGEGFGGTDCSVPLDPGKIVWETLMDSQLTPDTASRFLHRLGHTLVEGPEVTLWMFGGLSLRQGLLGNVYRYSIPERRWTQMLAGTEDGGPGPSPRYFHAAAYVPSRQAMVVLGGLAAGGVASDCWVLNLTTLQWKQEQDPLLPAVAGHTLTSRRGASLLLIGGYSPENGFNKQVLEYSVESEHWHVGQSAGTPPTGLYGHSAVYHEGTDAIYVFGGQRFHVEMVSASAELYSLYCPNLTWSLLAPAQGRKPLSHFFHAAAVLQDTMVVVGGRTETHDFSDHVLFYQLNCNTWILSNHTGPAVVGVPMNESVAHSVAAVGGRIYISGGFSGVALGRMAALTVPSNPCLVFPDPDTCNRSSASCTWCHGSCLSSDAADRLGCQSGVAACFPTPRSADECRRLRTCSECLAQHPRIMGHGLGTVVSDMGKWGEGTVNCPRPAPDPFPPQASPQCKWCTNCPEGACIGSAGSCTSENDCRINQREIFVASNCSEISCEASDCPTCTASGKCMWTRQFKRTGETRRILSVQPTYDWTCFSHSLLNVSPMPVESSPPLACPTPCHSHVSCHDCLGSKGADGGWQHCVWSVSLRQCMSPTYLPMRCLAGLCGRVLSGAESCTPLCARAQQCALCTRQPRCGWCGRPGENGDGRCLEGGLGGPRHGLAQSCGAGATWSFLSCPPENECLNGHHDCNETQTCHDRPRGYECACKSGYTLHNATGLCRPVCEQGCVNGTCVEPNLCRCHFGYVGENCSAECRCNRHSDCAGIGAPDRCLRCYNNTMGAHCEKCRPLFVGSALNGGPCRPCRAFCHGNSDVCISRQELEAARRDPTRFPLEPALIPSWVAEGPAEDMAVCVSCQNNSFGEKCESCLHGYFLLDGRCTRCQCNGHADTCNELDGTGCPCQNNTETGPCQNSAQADKKDCYKYQCAKCRDSFHGAPVGGLQCYRLISVEQEFCFDPTSQSNCFHQPNLRHLARGRTVLFAVQPKFTNVDIRITVDVTFGAVDLFVSPTYDTFAVAVDRATGVHAVRVLAPGGAEEGGASLRANGTVPPRLREERPSGLLTYITVREPQAVLVVRGVRDRVVVTYPHELHALKSSRFYLLLLGAGPNGSESQGLLFFRQDQAHIDLFVFFSVFFSCFFLFLSACVLLWKVKQFLDLRQEQHRQLQEMTKMASRPFAKVTVHFEPEAGPHAAELVFLPAHPHKHPPLAAPQVLPSRLKPYHEAPYSAHFRRSEPFLSHLLGYSYSSFRVGPITLEPTDDGMAGVATLLFQLPGGAQAPNRACLGSALVTLRHNLQEYCSSSHSGGGSRKGLLSHDNLTSMSL</sequence>
<dbReference type="PROSITE" id="PS01187">
    <property type="entry name" value="EGF_CA"/>
    <property type="match status" value="1"/>
</dbReference>
<evidence type="ECO:0000256" key="7">
    <source>
        <dbReference type="ARBA" id="ARBA00022837"/>
    </source>
</evidence>
<dbReference type="InterPro" id="IPR016201">
    <property type="entry name" value="PSI"/>
</dbReference>
<keyword evidence="7" id="KW-0106">Calcium</keyword>
<dbReference type="Proteomes" id="UP000694393">
    <property type="component" value="Unplaced"/>
</dbReference>
<dbReference type="Pfam" id="PF24981">
    <property type="entry name" value="Beta-prop_ATRN-LZTR1"/>
    <property type="match status" value="2"/>
</dbReference>
<evidence type="ECO:0000256" key="2">
    <source>
        <dbReference type="ARBA" id="ARBA00022441"/>
    </source>
</evidence>
<dbReference type="InterPro" id="IPR002165">
    <property type="entry name" value="Plexin_repeat"/>
</dbReference>
<proteinExistence type="predicted"/>
<comment type="subcellular location">
    <subcellularLocation>
        <location evidence="1">Membrane</location>
        <topology evidence="1">Single-pass type I membrane protein</topology>
    </subcellularLocation>
</comment>
<dbReference type="PANTHER" id="PTHR46093">
    <property type="entry name" value="ACYL-COA-BINDING DOMAIN-CONTAINING PROTEIN 5"/>
    <property type="match status" value="1"/>
</dbReference>
<evidence type="ECO:0000256" key="5">
    <source>
        <dbReference type="ARBA" id="ARBA00022729"/>
    </source>
</evidence>
<dbReference type="InterPro" id="IPR001881">
    <property type="entry name" value="EGF-like_Ca-bd_dom"/>
</dbReference>
<dbReference type="PROSITE" id="PS00010">
    <property type="entry name" value="ASX_HYDROXYL"/>
    <property type="match status" value="2"/>
</dbReference>
<organism evidence="22 23">
    <name type="scientific">Pelusios castaneus</name>
    <name type="common">West African mud turtle</name>
    <dbReference type="NCBI Taxonomy" id="367368"/>
    <lineage>
        <taxon>Eukaryota</taxon>
        <taxon>Metazoa</taxon>
        <taxon>Chordata</taxon>
        <taxon>Craniata</taxon>
        <taxon>Vertebrata</taxon>
        <taxon>Euteleostomi</taxon>
        <taxon>Archelosauria</taxon>
        <taxon>Testudinata</taxon>
        <taxon>Testudines</taxon>
        <taxon>Pleurodira</taxon>
        <taxon>Pelomedusidae</taxon>
        <taxon>Pelusios</taxon>
    </lineage>
</organism>
<evidence type="ECO:0000259" key="19">
    <source>
        <dbReference type="PROSITE" id="PS01180"/>
    </source>
</evidence>
<dbReference type="GO" id="GO:0048731">
    <property type="term" value="P:system development"/>
    <property type="evidence" value="ECO:0007669"/>
    <property type="project" value="UniProtKB-ARBA"/>
</dbReference>
<reference evidence="22" key="1">
    <citation type="submission" date="2025-08" db="UniProtKB">
        <authorList>
            <consortium name="Ensembl"/>
        </authorList>
    </citation>
    <scope>IDENTIFICATION</scope>
</reference>
<dbReference type="InterPro" id="IPR006652">
    <property type="entry name" value="Kelch_1"/>
</dbReference>
<dbReference type="PROSITE" id="PS50027">
    <property type="entry name" value="EGF_LAM_2"/>
    <property type="match status" value="1"/>
</dbReference>
<dbReference type="PROSITE" id="PS01186">
    <property type="entry name" value="EGF_2"/>
    <property type="match status" value="3"/>
</dbReference>
<dbReference type="FunFam" id="2.10.25.10:FF:000532">
    <property type="entry name" value="Multiple epidermal growth factor-like domains 8"/>
    <property type="match status" value="1"/>
</dbReference>
<reference evidence="22" key="2">
    <citation type="submission" date="2025-09" db="UniProtKB">
        <authorList>
            <consortium name="Ensembl"/>
        </authorList>
    </citation>
    <scope>IDENTIFICATION</scope>
</reference>
<dbReference type="Gene3D" id="2.120.10.80">
    <property type="entry name" value="Kelch-type beta propeller"/>
    <property type="match status" value="3"/>
</dbReference>
<evidence type="ECO:0000313" key="23">
    <source>
        <dbReference type="Proteomes" id="UP000694393"/>
    </source>
</evidence>
<feature type="disulfide bond" evidence="14">
    <location>
        <begin position="182"/>
        <end position="192"/>
    </location>
</feature>
<evidence type="ECO:0000256" key="11">
    <source>
        <dbReference type="ARBA" id="ARBA00023180"/>
    </source>
</evidence>
<evidence type="ECO:0000256" key="17">
    <source>
        <dbReference type="SAM" id="Phobius"/>
    </source>
</evidence>
<dbReference type="PRINTS" id="PR00011">
    <property type="entry name" value="EGFLAMININ"/>
</dbReference>
<feature type="disulfide bond" evidence="15">
    <location>
        <begin position="1272"/>
        <end position="1281"/>
    </location>
</feature>
<evidence type="ECO:0000259" key="20">
    <source>
        <dbReference type="PROSITE" id="PS50026"/>
    </source>
</evidence>
<dbReference type="SMART" id="SM00042">
    <property type="entry name" value="CUB"/>
    <property type="match status" value="1"/>
</dbReference>
<dbReference type="PROSITE" id="PS01248">
    <property type="entry name" value="EGF_LAM_1"/>
    <property type="match status" value="3"/>
</dbReference>
<evidence type="ECO:0000256" key="14">
    <source>
        <dbReference type="PROSITE-ProRule" id="PRU00076"/>
    </source>
</evidence>
<dbReference type="PROSITE" id="PS01180">
    <property type="entry name" value="CUB"/>
    <property type="match status" value="2"/>
</dbReference>
<dbReference type="FunFam" id="2.10.25.10:FF:000331">
    <property type="entry name" value="Multiple epidermal growth factor-like domains 8"/>
    <property type="match status" value="1"/>
</dbReference>
<keyword evidence="8 17" id="KW-1133">Transmembrane helix</keyword>
<name>A0A8C8RZY6_9SAUR</name>
<evidence type="ECO:0000259" key="21">
    <source>
        <dbReference type="PROSITE" id="PS50027"/>
    </source>
</evidence>
<keyword evidence="6" id="KW-0677">Repeat</keyword>
<dbReference type="SMART" id="SM00179">
    <property type="entry name" value="EGF_CA"/>
    <property type="match status" value="2"/>
</dbReference>
<dbReference type="SMART" id="SM00423">
    <property type="entry name" value="PSI"/>
    <property type="match status" value="9"/>
</dbReference>
<comment type="caution">
    <text evidence="14">Lacks conserved residue(s) required for the propagation of feature annotation.</text>
</comment>
<dbReference type="InterPro" id="IPR009030">
    <property type="entry name" value="Growth_fac_rcpt_cys_sf"/>
</dbReference>
<dbReference type="SUPFAM" id="SSF57184">
    <property type="entry name" value="Growth factor receptor domain"/>
    <property type="match status" value="1"/>
</dbReference>
<dbReference type="FunFam" id="2.60.120.290:FF:000023">
    <property type="entry name" value="Multiple epidermal growth factor-like domains 8"/>
    <property type="match status" value="1"/>
</dbReference>
<dbReference type="Pfam" id="PF24973">
    <property type="entry name" value="EGF_LMN_ATRN"/>
    <property type="match status" value="2"/>
</dbReference>